<feature type="region of interest" description="Disordered" evidence="1">
    <location>
        <begin position="146"/>
        <end position="181"/>
    </location>
</feature>
<evidence type="ECO:0000256" key="2">
    <source>
        <dbReference type="SAM" id="Phobius"/>
    </source>
</evidence>
<evidence type="ECO:0000313" key="4">
    <source>
        <dbReference type="EMBL" id="KAF2236685.1"/>
    </source>
</evidence>
<dbReference type="Pfam" id="PF10302">
    <property type="entry name" value="Dsc3_N"/>
    <property type="match status" value="1"/>
</dbReference>
<dbReference type="AlphaFoldDB" id="A0A6A6HF30"/>
<dbReference type="Gene3D" id="3.10.20.90">
    <property type="entry name" value="Phosphatidylinositol 3-kinase Catalytic Subunit, Chain A, domain 1"/>
    <property type="match status" value="1"/>
</dbReference>
<feature type="compositionally biased region" description="Gly residues" evidence="1">
    <location>
        <begin position="270"/>
        <end position="285"/>
    </location>
</feature>
<dbReference type="Pfam" id="PF13373">
    <property type="entry name" value="Dsc3_C"/>
    <property type="match status" value="1"/>
</dbReference>
<feature type="compositionally biased region" description="Polar residues" evidence="1">
    <location>
        <begin position="248"/>
        <end position="257"/>
    </location>
</feature>
<name>A0A6A6HF30_VIRVR</name>
<dbReference type="GO" id="GO:0005783">
    <property type="term" value="C:endoplasmic reticulum"/>
    <property type="evidence" value="ECO:0007669"/>
    <property type="project" value="TreeGrafter"/>
</dbReference>
<feature type="region of interest" description="Disordered" evidence="1">
    <location>
        <begin position="240"/>
        <end position="285"/>
    </location>
</feature>
<dbReference type="InterPro" id="IPR025390">
    <property type="entry name" value="Dsc3_C"/>
</dbReference>
<gene>
    <name evidence="4" type="ORF">EV356DRAFT_65226</name>
</gene>
<dbReference type="PANTHER" id="PTHR28049">
    <property type="entry name" value="TRANSMEMBRANE PROTEIN YOR223W"/>
    <property type="match status" value="1"/>
</dbReference>
<feature type="compositionally biased region" description="Polar residues" evidence="1">
    <location>
        <begin position="154"/>
        <end position="178"/>
    </location>
</feature>
<protein>
    <recommendedName>
        <fullName evidence="3">Ubiquitin-like domain-containing protein</fullName>
    </recommendedName>
</protein>
<evidence type="ECO:0000313" key="5">
    <source>
        <dbReference type="Proteomes" id="UP000800092"/>
    </source>
</evidence>
<proteinExistence type="predicted"/>
<feature type="transmembrane region" description="Helical" evidence="2">
    <location>
        <begin position="335"/>
        <end position="353"/>
    </location>
</feature>
<dbReference type="InterPro" id="IPR045226">
    <property type="entry name" value="Dsc3"/>
</dbReference>
<keyword evidence="2" id="KW-0472">Membrane</keyword>
<evidence type="ECO:0000259" key="3">
    <source>
        <dbReference type="PROSITE" id="PS50053"/>
    </source>
</evidence>
<dbReference type="EMBL" id="ML991784">
    <property type="protein sequence ID" value="KAF2236685.1"/>
    <property type="molecule type" value="Genomic_DNA"/>
</dbReference>
<dbReference type="GO" id="GO:0044695">
    <property type="term" value="C:Dsc E3 ubiquitin ligase complex"/>
    <property type="evidence" value="ECO:0007669"/>
    <property type="project" value="InterPro"/>
</dbReference>
<sequence>MEDSSIQLIVRFATSTPDLPLLIASPQSTSTLSLKQVIRTHLPPPASSNRLRLIYAGKVLPDTALLSSALHIPPPPPRSDSDAPIDSRPGPDSYGGEKTTKSKGKEPIRDSNHTDSRNLESTRAISRIYIHCSVGDALSPAELEAEAHAALSSTHSPRQPPVSTSQQKPSTSHVTIPSPSLPHAETQLLGFDRLLSANFTREDVASLRAQFLALQQYTHTPDTMPHGNALRLLEERWLDSEAFGPPTGGNNEHQSGNRGDESGGPTTVMEGGGITGADNTRGGGGGWGVGVSSGFGEDSGLEDMLIGNLMGFFWPLGALCWLLREEGVWTQRRQIAVFTGMVVNAAFGFWRMAG</sequence>
<feature type="transmembrane region" description="Helical" evidence="2">
    <location>
        <begin position="305"/>
        <end position="323"/>
    </location>
</feature>
<dbReference type="OrthoDB" id="2556122at2759"/>
<keyword evidence="5" id="KW-1185">Reference proteome</keyword>
<dbReference type="InterPro" id="IPR000626">
    <property type="entry name" value="Ubiquitin-like_dom"/>
</dbReference>
<keyword evidence="2" id="KW-1133">Transmembrane helix</keyword>
<dbReference type="InterPro" id="IPR019413">
    <property type="entry name" value="Dsc3_ub-like_dom"/>
</dbReference>
<dbReference type="InterPro" id="IPR029071">
    <property type="entry name" value="Ubiquitin-like_domsf"/>
</dbReference>
<evidence type="ECO:0000256" key="1">
    <source>
        <dbReference type="SAM" id="MobiDB-lite"/>
    </source>
</evidence>
<accession>A0A6A6HF30</accession>
<keyword evidence="2" id="KW-0812">Transmembrane</keyword>
<dbReference type="PROSITE" id="PS50053">
    <property type="entry name" value="UBIQUITIN_2"/>
    <property type="match status" value="1"/>
</dbReference>
<feature type="domain" description="Ubiquitin-like" evidence="3">
    <location>
        <begin position="6"/>
        <end position="68"/>
    </location>
</feature>
<feature type="compositionally biased region" description="Basic and acidic residues" evidence="1">
    <location>
        <begin position="98"/>
        <end position="119"/>
    </location>
</feature>
<organism evidence="4 5">
    <name type="scientific">Viridothelium virens</name>
    <name type="common">Speckled blister lichen</name>
    <name type="synonym">Trypethelium virens</name>
    <dbReference type="NCBI Taxonomy" id="1048519"/>
    <lineage>
        <taxon>Eukaryota</taxon>
        <taxon>Fungi</taxon>
        <taxon>Dikarya</taxon>
        <taxon>Ascomycota</taxon>
        <taxon>Pezizomycotina</taxon>
        <taxon>Dothideomycetes</taxon>
        <taxon>Dothideomycetes incertae sedis</taxon>
        <taxon>Trypetheliales</taxon>
        <taxon>Trypetheliaceae</taxon>
        <taxon>Viridothelium</taxon>
    </lineage>
</organism>
<feature type="region of interest" description="Disordered" evidence="1">
    <location>
        <begin position="68"/>
        <end position="119"/>
    </location>
</feature>
<dbReference type="Proteomes" id="UP000800092">
    <property type="component" value="Unassembled WGS sequence"/>
</dbReference>
<reference evidence="4" key="1">
    <citation type="journal article" date="2020" name="Stud. Mycol.">
        <title>101 Dothideomycetes genomes: a test case for predicting lifestyles and emergence of pathogens.</title>
        <authorList>
            <person name="Haridas S."/>
            <person name="Albert R."/>
            <person name="Binder M."/>
            <person name="Bloem J."/>
            <person name="Labutti K."/>
            <person name="Salamov A."/>
            <person name="Andreopoulos B."/>
            <person name="Baker S."/>
            <person name="Barry K."/>
            <person name="Bills G."/>
            <person name="Bluhm B."/>
            <person name="Cannon C."/>
            <person name="Castanera R."/>
            <person name="Culley D."/>
            <person name="Daum C."/>
            <person name="Ezra D."/>
            <person name="Gonzalez J."/>
            <person name="Henrissat B."/>
            <person name="Kuo A."/>
            <person name="Liang C."/>
            <person name="Lipzen A."/>
            <person name="Lutzoni F."/>
            <person name="Magnuson J."/>
            <person name="Mondo S."/>
            <person name="Nolan M."/>
            <person name="Ohm R."/>
            <person name="Pangilinan J."/>
            <person name="Park H.-J."/>
            <person name="Ramirez L."/>
            <person name="Alfaro M."/>
            <person name="Sun H."/>
            <person name="Tritt A."/>
            <person name="Yoshinaga Y."/>
            <person name="Zwiers L.-H."/>
            <person name="Turgeon B."/>
            <person name="Goodwin S."/>
            <person name="Spatafora J."/>
            <person name="Crous P."/>
            <person name="Grigoriev I."/>
        </authorList>
    </citation>
    <scope>NUCLEOTIDE SEQUENCE</scope>
    <source>
        <strain evidence="4">Tuck. ex Michener</strain>
    </source>
</reference>
<dbReference type="SUPFAM" id="SSF54236">
    <property type="entry name" value="Ubiquitin-like"/>
    <property type="match status" value="1"/>
</dbReference>
<dbReference type="PANTHER" id="PTHR28049:SF1">
    <property type="entry name" value="DSC E3 UBIQUITIN LIGASE COMPLEX SUBUNIT 3"/>
    <property type="match status" value="1"/>
</dbReference>